<organism evidence="1 2">
    <name type="scientific">Flavonifractor plautii ATCC 29863</name>
    <dbReference type="NCBI Taxonomy" id="411475"/>
    <lineage>
        <taxon>Bacteria</taxon>
        <taxon>Bacillati</taxon>
        <taxon>Bacillota</taxon>
        <taxon>Clostridia</taxon>
        <taxon>Eubacteriales</taxon>
        <taxon>Oscillospiraceae</taxon>
        <taxon>Flavonifractor</taxon>
    </lineage>
</organism>
<dbReference type="HOGENOM" id="CLU_2342637_0_0_9"/>
<reference evidence="1 2" key="1">
    <citation type="submission" date="2011-08" db="EMBL/GenBank/DDBJ databases">
        <authorList>
            <person name="Weinstock G."/>
            <person name="Sodergren E."/>
            <person name="Clifton S."/>
            <person name="Fulton L."/>
            <person name="Fulton B."/>
            <person name="Courtney L."/>
            <person name="Fronick C."/>
            <person name="Harrison M."/>
            <person name="Strong C."/>
            <person name="Farmer C."/>
            <person name="Delahaunty K."/>
            <person name="Markovic C."/>
            <person name="Hall O."/>
            <person name="Minx P."/>
            <person name="Tomlinson C."/>
            <person name="Mitreva M."/>
            <person name="Hou S."/>
            <person name="Chen J."/>
            <person name="Wollam A."/>
            <person name="Pepin K.H."/>
            <person name="Johnson M."/>
            <person name="Bhonagiri V."/>
            <person name="Zhang X."/>
            <person name="Suruliraj S."/>
            <person name="Warren W."/>
            <person name="Chinwalla A."/>
            <person name="Mardis E.R."/>
            <person name="Wilson R.K."/>
        </authorList>
    </citation>
    <scope>NUCLEOTIDE SEQUENCE [LARGE SCALE GENOMIC DNA]</scope>
    <source>
        <strain evidence="1 2">ATCC 29863</strain>
    </source>
</reference>
<proteinExistence type="predicted"/>
<evidence type="ECO:0000313" key="2">
    <source>
        <dbReference type="Proteomes" id="UP000004459"/>
    </source>
</evidence>
<accession>G9YP68</accession>
<sequence length="97" mass="11259">MASPERKGTEWDENEGQKRAIIYQNGEIRCKKPSVIGSVGRSMKYTPPAAERSRFMTRWCALFVRKPLPHLLTKRRKRSIIKTATCLSGVHYRRNEP</sequence>
<dbReference type="EMBL" id="AGCK01000090">
    <property type="protein sequence ID" value="EHM52860.1"/>
    <property type="molecule type" value="Genomic_DNA"/>
</dbReference>
<protein>
    <submittedName>
        <fullName evidence="1">Uncharacterized protein</fullName>
    </submittedName>
</protein>
<name>G9YP68_FLAPL</name>
<dbReference type="Proteomes" id="UP000004459">
    <property type="component" value="Unassembled WGS sequence"/>
</dbReference>
<evidence type="ECO:0000313" key="1">
    <source>
        <dbReference type="EMBL" id="EHM52860.1"/>
    </source>
</evidence>
<dbReference type="AlphaFoldDB" id="G9YP68"/>
<comment type="caution">
    <text evidence="1">The sequence shown here is derived from an EMBL/GenBank/DDBJ whole genome shotgun (WGS) entry which is preliminary data.</text>
</comment>
<gene>
    <name evidence="1" type="ORF">HMPREF0372_01297</name>
</gene>